<dbReference type="SUPFAM" id="SSF50129">
    <property type="entry name" value="GroES-like"/>
    <property type="match status" value="1"/>
</dbReference>
<dbReference type="Pfam" id="PF08240">
    <property type="entry name" value="ADH_N"/>
    <property type="match status" value="1"/>
</dbReference>
<organism evidence="2 3">
    <name type="scientific">Dioscorea cayennensis subsp. rotundata</name>
    <name type="common">White Guinea yam</name>
    <name type="synonym">Dioscorea rotundata</name>
    <dbReference type="NCBI Taxonomy" id="55577"/>
    <lineage>
        <taxon>Eukaryota</taxon>
        <taxon>Viridiplantae</taxon>
        <taxon>Streptophyta</taxon>
        <taxon>Embryophyta</taxon>
        <taxon>Tracheophyta</taxon>
        <taxon>Spermatophyta</taxon>
        <taxon>Magnoliopsida</taxon>
        <taxon>Liliopsida</taxon>
        <taxon>Dioscoreales</taxon>
        <taxon>Dioscoreaceae</taxon>
        <taxon>Dioscorea</taxon>
    </lineage>
</organism>
<evidence type="ECO:0000259" key="1">
    <source>
        <dbReference type="SMART" id="SM00829"/>
    </source>
</evidence>
<dbReference type="InterPro" id="IPR011032">
    <property type="entry name" value="GroES-like_sf"/>
</dbReference>
<dbReference type="PANTHER" id="PTHR44013:SF1">
    <property type="entry name" value="ZINC-TYPE ALCOHOL DEHYDROGENASE-LIKE PROTEIN C16A3.02C"/>
    <property type="match status" value="1"/>
</dbReference>
<proteinExistence type="predicted"/>
<dbReference type="SMART" id="SM00829">
    <property type="entry name" value="PKS_ER"/>
    <property type="match status" value="1"/>
</dbReference>
<dbReference type="Pfam" id="PF13602">
    <property type="entry name" value="ADH_zinc_N_2"/>
    <property type="match status" value="1"/>
</dbReference>
<dbReference type="Gene3D" id="3.90.180.10">
    <property type="entry name" value="Medium-chain alcohol dehydrogenases, catalytic domain"/>
    <property type="match status" value="1"/>
</dbReference>
<name>A0AB40CG75_DIOCR</name>
<dbReference type="InterPro" id="IPR052733">
    <property type="entry name" value="Chloroplast_QOR"/>
</dbReference>
<dbReference type="GeneID" id="120275294"/>
<reference evidence="3" key="1">
    <citation type="submission" date="2025-08" db="UniProtKB">
        <authorList>
            <consortium name="RefSeq"/>
        </authorList>
    </citation>
    <scope>IDENTIFICATION</scope>
</reference>
<dbReference type="Gene3D" id="3.40.50.720">
    <property type="entry name" value="NAD(P)-binding Rossmann-like Domain"/>
    <property type="match status" value="1"/>
</dbReference>
<dbReference type="RefSeq" id="XP_039137761.1">
    <property type="nucleotide sequence ID" value="XM_039281827.1"/>
</dbReference>
<sequence>MAGKTMLAVQYDGYGAGADGLKHVSVPIPSPKKYEILLKLDAVAINPIDWKIQKGMLRPFMPPKFPFIPVVDVTGEVIEVGPGVNSFKPGDRVISLLDFKNAGGLAEYAVAPIDFTVHRPPEIPAAEAAGLPAAACTALQALKTAGVTFDKPSQLKNILITAASGGVGLFAVQLAKVANLHVTATCGARNIELVKSLGADEVLDYKTSEGAELKSPSGKKYDGVIHCATGIAWSVFEPNLSTYGKVVDINPTLKSMLFSVVKKVTLSKKKLVTMSLTAKADELKFIVELANEGKLKTVIDSEHSMRNARDAWTKSIDGHATGKIIVQINVE</sequence>
<dbReference type="CDD" id="cd08267">
    <property type="entry name" value="MDR1"/>
    <property type="match status" value="1"/>
</dbReference>
<evidence type="ECO:0000313" key="3">
    <source>
        <dbReference type="RefSeq" id="XP_039137761.1"/>
    </source>
</evidence>
<dbReference type="InterPro" id="IPR020843">
    <property type="entry name" value="ER"/>
</dbReference>
<feature type="domain" description="Enoyl reductase (ER)" evidence="1">
    <location>
        <begin position="17"/>
        <end position="326"/>
    </location>
</feature>
<dbReference type="AlphaFoldDB" id="A0AB40CG75"/>
<protein>
    <submittedName>
        <fullName evidence="3">Quinone-oxidoreductase QR1, chloroplastic-like</fullName>
    </submittedName>
</protein>
<dbReference type="InterPro" id="IPR013154">
    <property type="entry name" value="ADH-like_N"/>
</dbReference>
<dbReference type="GO" id="GO:0016491">
    <property type="term" value="F:oxidoreductase activity"/>
    <property type="evidence" value="ECO:0007669"/>
    <property type="project" value="InterPro"/>
</dbReference>
<dbReference type="InterPro" id="IPR036291">
    <property type="entry name" value="NAD(P)-bd_dom_sf"/>
</dbReference>
<evidence type="ECO:0000313" key="2">
    <source>
        <dbReference type="Proteomes" id="UP001515500"/>
    </source>
</evidence>
<gene>
    <name evidence="3" type="primary">LOC120275294</name>
</gene>
<dbReference type="Proteomes" id="UP001515500">
    <property type="component" value="Chromosome 14"/>
</dbReference>
<keyword evidence="2" id="KW-1185">Reference proteome</keyword>
<dbReference type="PANTHER" id="PTHR44013">
    <property type="entry name" value="ZINC-TYPE ALCOHOL DEHYDROGENASE-LIKE PROTEIN C16A3.02C"/>
    <property type="match status" value="1"/>
</dbReference>
<dbReference type="SUPFAM" id="SSF51735">
    <property type="entry name" value="NAD(P)-binding Rossmann-fold domains"/>
    <property type="match status" value="1"/>
</dbReference>
<accession>A0AB40CG75</accession>